<dbReference type="GO" id="GO:0005737">
    <property type="term" value="C:cytoplasm"/>
    <property type="evidence" value="ECO:0007669"/>
    <property type="project" value="TreeGrafter"/>
</dbReference>
<dbReference type="Proteomes" id="UP001054902">
    <property type="component" value="Unassembled WGS sequence"/>
</dbReference>
<accession>A0AAD3H9T6</accession>
<evidence type="ECO:0000313" key="10">
    <source>
        <dbReference type="Proteomes" id="UP001054902"/>
    </source>
</evidence>
<dbReference type="EMBL" id="BLLK01000047">
    <property type="protein sequence ID" value="GFH55248.1"/>
    <property type="molecule type" value="Genomic_DNA"/>
</dbReference>
<dbReference type="InterPro" id="IPR002550">
    <property type="entry name" value="CNNM"/>
</dbReference>
<proteinExistence type="predicted"/>
<evidence type="ECO:0000256" key="7">
    <source>
        <dbReference type="SAM" id="Phobius"/>
    </source>
</evidence>
<keyword evidence="2 6" id="KW-0812">Transmembrane</keyword>
<dbReference type="PANTHER" id="PTHR12064:SF97">
    <property type="entry name" value="METAL TRANSPORTER CNNM-5"/>
    <property type="match status" value="1"/>
</dbReference>
<keyword evidence="3" id="KW-0677">Repeat</keyword>
<evidence type="ECO:0000256" key="4">
    <source>
        <dbReference type="ARBA" id="ARBA00022989"/>
    </source>
</evidence>
<keyword evidence="10" id="KW-1185">Reference proteome</keyword>
<dbReference type="CDD" id="cd04590">
    <property type="entry name" value="CBS_pair_CorC_HlyC_assoc"/>
    <property type="match status" value="1"/>
</dbReference>
<dbReference type="InterPro" id="IPR045095">
    <property type="entry name" value="ACDP"/>
</dbReference>
<evidence type="ECO:0000256" key="6">
    <source>
        <dbReference type="PROSITE-ProRule" id="PRU01193"/>
    </source>
</evidence>
<dbReference type="GO" id="GO:0030026">
    <property type="term" value="P:intracellular manganese ion homeostasis"/>
    <property type="evidence" value="ECO:0007669"/>
    <property type="project" value="TreeGrafter"/>
</dbReference>
<dbReference type="InterPro" id="IPR044751">
    <property type="entry name" value="Ion_transp-like_CBS"/>
</dbReference>
<evidence type="ECO:0000259" key="8">
    <source>
        <dbReference type="PROSITE" id="PS51846"/>
    </source>
</evidence>
<feature type="transmembrane region" description="Helical" evidence="7">
    <location>
        <begin position="143"/>
        <end position="166"/>
    </location>
</feature>
<comment type="subcellular location">
    <subcellularLocation>
        <location evidence="1">Membrane</location>
        <topology evidence="1">Multi-pass membrane protein</topology>
    </subcellularLocation>
</comment>
<evidence type="ECO:0000256" key="3">
    <source>
        <dbReference type="ARBA" id="ARBA00022737"/>
    </source>
</evidence>
<protein>
    <recommendedName>
        <fullName evidence="8">CNNM transmembrane domain-containing protein</fullName>
    </recommendedName>
</protein>
<keyword evidence="5 6" id="KW-0472">Membrane</keyword>
<dbReference type="Gene3D" id="3.10.580.10">
    <property type="entry name" value="CBS-domain"/>
    <property type="match status" value="1"/>
</dbReference>
<feature type="domain" description="CNNM transmembrane" evidence="8">
    <location>
        <begin position="54"/>
        <end position="239"/>
    </location>
</feature>
<dbReference type="GO" id="GO:0016020">
    <property type="term" value="C:membrane"/>
    <property type="evidence" value="ECO:0007669"/>
    <property type="project" value="UniProtKB-SubCell"/>
</dbReference>
<evidence type="ECO:0000256" key="1">
    <source>
        <dbReference type="ARBA" id="ARBA00004141"/>
    </source>
</evidence>
<dbReference type="AlphaFoldDB" id="A0AAD3H9T6"/>
<evidence type="ECO:0000313" key="9">
    <source>
        <dbReference type="EMBL" id="GFH55248.1"/>
    </source>
</evidence>
<dbReference type="SUPFAM" id="SSF54631">
    <property type="entry name" value="CBS-domain pair"/>
    <property type="match status" value="1"/>
</dbReference>
<keyword evidence="4 6" id="KW-1133">Transmembrane helix</keyword>
<name>A0AAD3H9T6_9STRA</name>
<comment type="caution">
    <text evidence="9">The sequence shown here is derived from an EMBL/GenBank/DDBJ whole genome shotgun (WGS) entry which is preliminary data.</text>
</comment>
<dbReference type="InterPro" id="IPR046342">
    <property type="entry name" value="CBS_dom_sf"/>
</dbReference>
<evidence type="ECO:0000256" key="5">
    <source>
        <dbReference type="ARBA" id="ARBA00023136"/>
    </source>
</evidence>
<dbReference type="GO" id="GO:0010960">
    <property type="term" value="P:magnesium ion homeostasis"/>
    <property type="evidence" value="ECO:0007669"/>
    <property type="project" value="InterPro"/>
</dbReference>
<dbReference type="PROSITE" id="PS51846">
    <property type="entry name" value="CNNM"/>
    <property type="match status" value="1"/>
</dbReference>
<gene>
    <name evidence="9" type="ORF">CTEN210_11724</name>
</gene>
<organism evidence="9 10">
    <name type="scientific">Chaetoceros tenuissimus</name>
    <dbReference type="NCBI Taxonomy" id="426638"/>
    <lineage>
        <taxon>Eukaryota</taxon>
        <taxon>Sar</taxon>
        <taxon>Stramenopiles</taxon>
        <taxon>Ochrophyta</taxon>
        <taxon>Bacillariophyta</taxon>
        <taxon>Coscinodiscophyceae</taxon>
        <taxon>Chaetocerotophycidae</taxon>
        <taxon>Chaetocerotales</taxon>
        <taxon>Chaetocerotaceae</taxon>
        <taxon>Chaetoceros</taxon>
    </lineage>
</organism>
<feature type="transmembrane region" description="Helical" evidence="7">
    <location>
        <begin position="63"/>
        <end position="83"/>
    </location>
</feature>
<reference evidence="9 10" key="1">
    <citation type="journal article" date="2021" name="Sci. Rep.">
        <title>The genome of the diatom Chaetoceros tenuissimus carries an ancient integrated fragment of an extant virus.</title>
        <authorList>
            <person name="Hongo Y."/>
            <person name="Kimura K."/>
            <person name="Takaki Y."/>
            <person name="Yoshida Y."/>
            <person name="Baba S."/>
            <person name="Kobayashi G."/>
            <person name="Nagasaki K."/>
            <person name="Hano T."/>
            <person name="Tomaru Y."/>
        </authorList>
    </citation>
    <scope>NUCLEOTIDE SEQUENCE [LARGE SCALE GENOMIC DNA]</scope>
    <source>
        <strain evidence="9 10">NIES-3715</strain>
    </source>
</reference>
<evidence type="ECO:0000256" key="2">
    <source>
        <dbReference type="ARBA" id="ARBA00022692"/>
    </source>
</evidence>
<dbReference type="PANTHER" id="PTHR12064">
    <property type="entry name" value="METAL TRANSPORTER CNNM"/>
    <property type="match status" value="1"/>
</dbReference>
<sequence length="506" mass="56552">MTREVPLKAIEEYLNSIGFTIQSTCQAYSDEFYTSFEPTTALPALQEEEGDEKNQWFYIKNSLLALTCVITAALAAGLTMGLVSQELLDLKIKEVAGNPAERKQARALIPLISDHHRLLVTLLLLNAVANEAMPLFLDEIVPGYIAIIMSVTLVLFFGEIIPSAIFSGPNKLAIAAKLAPMVRLILWLLCPLAWPLGKLLDKLLHEHDDDVGFMQKYDRNELSALVRLQYEERKASKLKMKMERAHLGLSERGSRHENAQSMRYVKHLDTVTMVEGALEMHTKRVADVLIKLEDVFSIPIDLTLNEESILDIYRSGFSRIPVHDTCGKDHIIGIFRSRQLMVLNPHEERDLSTLPLVIPHCVSPEMTMLALVNLLQEGTIVNKGGHMAIVCRDPNIAEIALEENEPIPESAGVLGIVTLEQCIESLIKEEIYDEFDNTEKLAIARARWAANKWKDYVAKKKEQRSIGVGASSDKATLENAIDDWQSYVRSGANDVVDEGTSLLSKV</sequence>
<dbReference type="Pfam" id="PF01595">
    <property type="entry name" value="CNNM"/>
    <property type="match status" value="1"/>
</dbReference>
<feature type="transmembrane region" description="Helical" evidence="7">
    <location>
        <begin position="178"/>
        <end position="197"/>
    </location>
</feature>